<dbReference type="Proteomes" id="UP000242188">
    <property type="component" value="Unassembled WGS sequence"/>
</dbReference>
<organism evidence="1 2">
    <name type="scientific">Mizuhopecten yessoensis</name>
    <name type="common">Japanese scallop</name>
    <name type="synonym">Patinopecten yessoensis</name>
    <dbReference type="NCBI Taxonomy" id="6573"/>
    <lineage>
        <taxon>Eukaryota</taxon>
        <taxon>Metazoa</taxon>
        <taxon>Spiralia</taxon>
        <taxon>Lophotrochozoa</taxon>
        <taxon>Mollusca</taxon>
        <taxon>Bivalvia</taxon>
        <taxon>Autobranchia</taxon>
        <taxon>Pteriomorphia</taxon>
        <taxon>Pectinida</taxon>
        <taxon>Pectinoidea</taxon>
        <taxon>Pectinidae</taxon>
        <taxon>Mizuhopecten</taxon>
    </lineage>
</organism>
<reference evidence="1 2" key="1">
    <citation type="journal article" date="2017" name="Nat. Ecol. Evol.">
        <title>Scallop genome provides insights into evolution of bilaterian karyotype and development.</title>
        <authorList>
            <person name="Wang S."/>
            <person name="Zhang J."/>
            <person name="Jiao W."/>
            <person name="Li J."/>
            <person name="Xun X."/>
            <person name="Sun Y."/>
            <person name="Guo X."/>
            <person name="Huan P."/>
            <person name="Dong B."/>
            <person name="Zhang L."/>
            <person name="Hu X."/>
            <person name="Sun X."/>
            <person name="Wang J."/>
            <person name="Zhao C."/>
            <person name="Wang Y."/>
            <person name="Wang D."/>
            <person name="Huang X."/>
            <person name="Wang R."/>
            <person name="Lv J."/>
            <person name="Li Y."/>
            <person name="Zhang Z."/>
            <person name="Liu B."/>
            <person name="Lu W."/>
            <person name="Hui Y."/>
            <person name="Liang J."/>
            <person name="Zhou Z."/>
            <person name="Hou R."/>
            <person name="Li X."/>
            <person name="Liu Y."/>
            <person name="Li H."/>
            <person name="Ning X."/>
            <person name="Lin Y."/>
            <person name="Zhao L."/>
            <person name="Xing Q."/>
            <person name="Dou J."/>
            <person name="Li Y."/>
            <person name="Mao J."/>
            <person name="Guo H."/>
            <person name="Dou H."/>
            <person name="Li T."/>
            <person name="Mu C."/>
            <person name="Jiang W."/>
            <person name="Fu Q."/>
            <person name="Fu X."/>
            <person name="Miao Y."/>
            <person name="Liu J."/>
            <person name="Yu Q."/>
            <person name="Li R."/>
            <person name="Liao H."/>
            <person name="Li X."/>
            <person name="Kong Y."/>
            <person name="Jiang Z."/>
            <person name="Chourrout D."/>
            <person name="Li R."/>
            <person name="Bao Z."/>
        </authorList>
    </citation>
    <scope>NUCLEOTIDE SEQUENCE [LARGE SCALE GENOMIC DNA]</scope>
    <source>
        <strain evidence="1 2">PY_sf001</strain>
    </source>
</reference>
<gene>
    <name evidence="1" type="ORF">KP79_PYT02984</name>
</gene>
<comment type="caution">
    <text evidence="1">The sequence shown here is derived from an EMBL/GenBank/DDBJ whole genome shotgun (WGS) entry which is preliminary data.</text>
</comment>
<keyword evidence="2" id="KW-1185">Reference proteome</keyword>
<proteinExistence type="predicted"/>
<protein>
    <submittedName>
        <fullName evidence="1">Uncharacterized protein</fullName>
    </submittedName>
</protein>
<accession>A0A210PJP4</accession>
<evidence type="ECO:0000313" key="2">
    <source>
        <dbReference type="Proteomes" id="UP000242188"/>
    </source>
</evidence>
<evidence type="ECO:0000313" key="1">
    <source>
        <dbReference type="EMBL" id="OWF36703.1"/>
    </source>
</evidence>
<name>A0A210PJP4_MIZYE</name>
<sequence length="348" mass="39448">MSATTDYRNVLDKIRATVQHCANARSSIHTRFLHECLNYLKISVVAKESLSGLSSKDHHTRSMYLQNLLKDLEDAYKEGERALDALEIKGNVVEQVHQYLNDAANREKIFTWDKDGIPKGKTFDVLKLKASVAIREYISGGIRAAIENCKSELKELTEALSVLFLNITKKEAKMKVFFKKYLESDNELAQETRSLNIESDEEDDLPAHAIVALVVTAPVWIPLGIAGLVTVAPVAAAVQAGKEHYLISTYRKKPKEKLEQWTVEILKKEFTSKTLERTIFEKLTQKINEKMGKVSKSITNYKSILKRLDQNEQSEAVFRGFAELKELCCSLDGLLKVLQQPKTNNDRF</sequence>
<dbReference type="AlphaFoldDB" id="A0A210PJP4"/>
<dbReference type="EMBL" id="NEDP02076483">
    <property type="protein sequence ID" value="OWF36703.1"/>
    <property type="molecule type" value="Genomic_DNA"/>
</dbReference>